<name>A0ABP7W381_9ACTN</name>
<dbReference type="EMBL" id="BAAAZG010000026">
    <property type="protein sequence ID" value="GAA4079494.1"/>
    <property type="molecule type" value="Genomic_DNA"/>
</dbReference>
<feature type="compositionally biased region" description="Low complexity" evidence="1">
    <location>
        <begin position="154"/>
        <end position="171"/>
    </location>
</feature>
<evidence type="ECO:0000313" key="2">
    <source>
        <dbReference type="EMBL" id="GAA4079494.1"/>
    </source>
</evidence>
<dbReference type="Proteomes" id="UP001500683">
    <property type="component" value="Unassembled WGS sequence"/>
</dbReference>
<dbReference type="RefSeq" id="WP_344950027.1">
    <property type="nucleotide sequence ID" value="NZ_BAAAZG010000026.1"/>
</dbReference>
<evidence type="ECO:0000256" key="1">
    <source>
        <dbReference type="SAM" id="MobiDB-lite"/>
    </source>
</evidence>
<organism evidence="2 3">
    <name type="scientific">Actinomadura miaoliensis</name>
    <dbReference type="NCBI Taxonomy" id="430685"/>
    <lineage>
        <taxon>Bacteria</taxon>
        <taxon>Bacillati</taxon>
        <taxon>Actinomycetota</taxon>
        <taxon>Actinomycetes</taxon>
        <taxon>Streptosporangiales</taxon>
        <taxon>Thermomonosporaceae</taxon>
        <taxon>Actinomadura</taxon>
    </lineage>
</organism>
<comment type="caution">
    <text evidence="2">The sequence shown here is derived from an EMBL/GenBank/DDBJ whole genome shotgun (WGS) entry which is preliminary data.</text>
</comment>
<feature type="compositionally biased region" description="Low complexity" evidence="1">
    <location>
        <begin position="103"/>
        <end position="116"/>
    </location>
</feature>
<evidence type="ECO:0008006" key="4">
    <source>
        <dbReference type="Google" id="ProtNLM"/>
    </source>
</evidence>
<feature type="region of interest" description="Disordered" evidence="1">
    <location>
        <begin position="83"/>
        <end position="219"/>
    </location>
</feature>
<protein>
    <recommendedName>
        <fullName evidence="4">DUF3040 domain-containing protein</fullName>
    </recommendedName>
</protein>
<sequence>MTDPHDEYGDILRRALNAEAEKVTPAADGLERIRRRIDDRRRRRFSWDWFTANWARPLLAVATAVAIAGLGVSAPQTLGFLSSTAGGNGSSDGHEQTARNGSTPGVPGVPPGTRVPDSYGSAPGDDPSASVSSTPPTASGSPACGPGDTTTDRPSASGSPAPQQSGTCSTPPTSPTPPTQPPPTTPTTTPPSEPTEQPEAPTSSEPAPASTDAPAVAPE</sequence>
<keyword evidence="3" id="KW-1185">Reference proteome</keyword>
<evidence type="ECO:0000313" key="3">
    <source>
        <dbReference type="Proteomes" id="UP001500683"/>
    </source>
</evidence>
<accession>A0ABP7W381</accession>
<feature type="compositionally biased region" description="Pro residues" evidence="1">
    <location>
        <begin position="172"/>
        <end position="193"/>
    </location>
</feature>
<feature type="compositionally biased region" description="Low complexity" evidence="1">
    <location>
        <begin position="127"/>
        <end position="143"/>
    </location>
</feature>
<feature type="compositionally biased region" description="Low complexity" evidence="1">
    <location>
        <begin position="194"/>
        <end position="219"/>
    </location>
</feature>
<proteinExistence type="predicted"/>
<gene>
    <name evidence="2" type="ORF">GCM10022214_42370</name>
</gene>
<reference evidence="3" key="1">
    <citation type="journal article" date="2019" name="Int. J. Syst. Evol. Microbiol.">
        <title>The Global Catalogue of Microorganisms (GCM) 10K type strain sequencing project: providing services to taxonomists for standard genome sequencing and annotation.</title>
        <authorList>
            <consortium name="The Broad Institute Genomics Platform"/>
            <consortium name="The Broad Institute Genome Sequencing Center for Infectious Disease"/>
            <person name="Wu L."/>
            <person name="Ma J."/>
        </authorList>
    </citation>
    <scope>NUCLEOTIDE SEQUENCE [LARGE SCALE GENOMIC DNA]</scope>
    <source>
        <strain evidence="3">JCM 16702</strain>
    </source>
</reference>